<dbReference type="Proteomes" id="UP000002029">
    <property type="component" value="Chromosome"/>
</dbReference>
<protein>
    <submittedName>
        <fullName evidence="2">Methyl-accepting chemotaxis protein</fullName>
    </submittedName>
</protein>
<dbReference type="KEGG" id="sro:Sros_7837"/>
<proteinExistence type="predicted"/>
<accession>D2AT23</accession>
<reference evidence="2 3" key="1">
    <citation type="journal article" date="2010" name="Stand. Genomic Sci.">
        <title>Complete genome sequence of Streptosporangium roseum type strain (NI 9100).</title>
        <authorList>
            <person name="Nolan M."/>
            <person name="Sikorski J."/>
            <person name="Jando M."/>
            <person name="Lucas S."/>
            <person name="Lapidus A."/>
            <person name="Glavina Del Rio T."/>
            <person name="Chen F."/>
            <person name="Tice H."/>
            <person name="Pitluck S."/>
            <person name="Cheng J.F."/>
            <person name="Chertkov O."/>
            <person name="Sims D."/>
            <person name="Meincke L."/>
            <person name="Brettin T."/>
            <person name="Han C."/>
            <person name="Detter J.C."/>
            <person name="Bruce D."/>
            <person name="Goodwin L."/>
            <person name="Land M."/>
            <person name="Hauser L."/>
            <person name="Chang Y.J."/>
            <person name="Jeffries C.D."/>
            <person name="Ivanova N."/>
            <person name="Mavromatis K."/>
            <person name="Mikhailova N."/>
            <person name="Chen A."/>
            <person name="Palaniappan K."/>
            <person name="Chain P."/>
            <person name="Rohde M."/>
            <person name="Goker M."/>
            <person name="Bristow J."/>
            <person name="Eisen J.A."/>
            <person name="Markowitz V."/>
            <person name="Hugenholtz P."/>
            <person name="Kyrpides N.C."/>
            <person name="Klenk H.P."/>
        </authorList>
    </citation>
    <scope>NUCLEOTIDE SEQUENCE [LARGE SCALE GENOMIC DNA]</scope>
    <source>
        <strain evidence="3">ATCC 12428 / DSM 43021 / JCM 3005 / NI 9100</strain>
    </source>
</reference>
<evidence type="ECO:0000256" key="1">
    <source>
        <dbReference type="SAM" id="MobiDB-lite"/>
    </source>
</evidence>
<organism evidence="2 3">
    <name type="scientific">Streptosporangium roseum (strain ATCC 12428 / DSM 43021 / JCM 3005 / KCTC 9067 / NCIMB 10171 / NRRL 2505 / NI 9100)</name>
    <dbReference type="NCBI Taxonomy" id="479432"/>
    <lineage>
        <taxon>Bacteria</taxon>
        <taxon>Bacillati</taxon>
        <taxon>Actinomycetota</taxon>
        <taxon>Actinomycetes</taxon>
        <taxon>Streptosporangiales</taxon>
        <taxon>Streptosporangiaceae</taxon>
        <taxon>Streptosporangium</taxon>
    </lineage>
</organism>
<dbReference type="InterPro" id="IPR021228">
    <property type="entry name" value="BrxD"/>
</dbReference>
<dbReference type="eggNOG" id="COG1474">
    <property type="taxonomic scope" value="Bacteria"/>
</dbReference>
<dbReference type="STRING" id="479432.Sros_7837"/>
<evidence type="ECO:0000313" key="2">
    <source>
        <dbReference type="EMBL" id="ACZ90500.1"/>
    </source>
</evidence>
<dbReference type="EMBL" id="CP001814">
    <property type="protein sequence ID" value="ACZ90500.1"/>
    <property type="molecule type" value="Genomic_DNA"/>
</dbReference>
<dbReference type="HOGENOM" id="CLU_050343_0_0_11"/>
<dbReference type="RefSeq" id="WP_012894230.1">
    <property type="nucleotide sequence ID" value="NC_013595.1"/>
</dbReference>
<dbReference type="OrthoDB" id="9772976at2"/>
<gene>
    <name evidence="2" type="ordered locus">Sros_7837</name>
</gene>
<dbReference type="Pfam" id="PF10923">
    <property type="entry name" value="BrxC_BrxD"/>
    <property type="match status" value="1"/>
</dbReference>
<dbReference type="NCBIfam" id="NF033438">
    <property type="entry name" value="BREX_BrxD"/>
    <property type="match status" value="1"/>
</dbReference>
<name>D2AT23_STRRD</name>
<feature type="region of interest" description="Disordered" evidence="1">
    <location>
        <begin position="421"/>
        <end position="464"/>
    </location>
</feature>
<evidence type="ECO:0000313" key="3">
    <source>
        <dbReference type="Proteomes" id="UP000002029"/>
    </source>
</evidence>
<dbReference type="AlphaFoldDB" id="D2AT23"/>
<dbReference type="InterPro" id="IPR027417">
    <property type="entry name" value="P-loop_NTPase"/>
</dbReference>
<dbReference type="SUPFAM" id="SSF52540">
    <property type="entry name" value="P-loop containing nucleoside triphosphate hydrolases"/>
    <property type="match status" value="1"/>
</dbReference>
<keyword evidence="3" id="KW-1185">Reference proteome</keyword>
<sequence length="464" mass="50481">MRHKVSRARRQQIIAALGRGTVPQNGLDLFAVGMEGFEKVLDEELAVAASGRGGFKAIRGEYGSGKTFFARWLAERAKRMRMATSEIQISDTQTPLHKLETVYRALIGGLSTASSPPSALREIVDSWLLTLEDDVSAAAGIAKDNRRAMVPAVDELIESRLAEAAQTAPAFATALRFYRRARLAGDQAIADGLLAWVGGEPNVAAAVLRYANIKGKLDSGNALGFLQGLLVVLRDCGHPGLLVVLDEIETLQRMRSDIRERSLNTLRQLIDEIDKGRFPGLYLVITGTPAFYDGQQGVQRLTPLAQRLATDFDTDPRFDTARAVQIRLTGFDTDKLVQLGCAVRDLYAGGNPAEARIRSLVDDGYIKDLSATVAGRLGVGTAPRTFLRKLVADVLHRVADHEDFDPRRHYRLTISDTELNDDERNAARGTARRTAGDTARGTAGGTAHGAHRTLSADEVELDLT</sequence>
<feature type="compositionally biased region" description="Low complexity" evidence="1">
    <location>
        <begin position="427"/>
        <end position="441"/>
    </location>
</feature>